<evidence type="ECO:0000256" key="3">
    <source>
        <dbReference type="ARBA" id="ARBA00022737"/>
    </source>
</evidence>
<evidence type="ECO:0000256" key="1">
    <source>
        <dbReference type="ARBA" id="ARBA00004123"/>
    </source>
</evidence>
<dbReference type="SUPFAM" id="SSF57701">
    <property type="entry name" value="Zn2/Cys6 DNA-binding domain"/>
    <property type="match status" value="1"/>
</dbReference>
<dbReference type="CDD" id="cd12148">
    <property type="entry name" value="fungal_TF_MHR"/>
    <property type="match status" value="1"/>
</dbReference>
<accession>A0A6A6SQ82</accession>
<dbReference type="AlphaFoldDB" id="A0A6A6SQ82"/>
<gene>
    <name evidence="11" type="ORF">K491DRAFT_156432</name>
</gene>
<dbReference type="OrthoDB" id="3689632at2759"/>
<dbReference type="SMART" id="SM00066">
    <property type="entry name" value="GAL4"/>
    <property type="match status" value="1"/>
</dbReference>
<keyword evidence="12" id="KW-1185">Reference proteome</keyword>
<dbReference type="FunFam" id="3.30.160.60:FF:000065">
    <property type="entry name" value="B-cell CLL/lymphoma 6, member B"/>
    <property type="match status" value="1"/>
</dbReference>
<dbReference type="InterPro" id="IPR036864">
    <property type="entry name" value="Zn2-C6_fun-type_DNA-bd_sf"/>
</dbReference>
<keyword evidence="5" id="KW-0862">Zinc</keyword>
<dbReference type="InterPro" id="IPR051059">
    <property type="entry name" value="VerF-like"/>
</dbReference>
<protein>
    <submittedName>
        <fullName evidence="11">Uncharacterized protein</fullName>
    </submittedName>
</protein>
<name>A0A6A6SQ82_9PLEO</name>
<sequence>MPPESGKASPGHSAPFRCPHCDLSFRRREHLSRHLDRYSGVRPYQCSVCMKTFPRNDTLKRHVTTHGPAALADWVHNNPHHHRRACEACAKGKQRCNGNGSTACSNCAGRSRQCVYPTSTSESGNDLISDEAPASDHCELPDAPGPLQSPVSQPSVQEEAMTTAPEDTVIEPMQHAAVGFPQSSQPDADGSLLSLQLELFPENLMFSSISSFPTTPMSAYGLGGGIPDFYFGDNPPASATFLIPEQGTIDSESSASRFGFAHHSADNSNRRDYCMADDEDALVAEYVPHVPVVDDETRNHLINMLNAGMPQSEAGHIAEAFPSLQYLDAYVQLYFEHFHRRWPVLHVPTFKPSLETWHLVFCVAFIGCQFSEASQKSQHLSLFYHLSPQILNKAPEKFFDKDSLPCMQSLLLLQLCLLFSGDRRTFARLQFHRSSLVTFCRQLLSQDGTMLRTHATAERPSNPWLQWVRIESERRTLYFTWIFECLQAALFLIPPMLTIAELQVPLPGPEERWEAGHHQWQVLPLPQSPTPVCVMLTSIGVHGVVPHNLDDSARLTMLLSSFVQHAAALDLRRAMMPQTTDSPTMHSALASGMEMDLSRTAFEMLSKCGRSQLLKVDDAGLISNDFSVMARILTILEFTPGRLLHPFTRWQSSESGISHARKELSRIVSLDIGRARHCLLQAAQLFQYFRVVNTLRHTDTIALLVSTLYIHLCIELVVKQGADRDAQASMPDGGRWIRLDQVSDQGQIDDWLCLKYDYRAHITGIGILEADRSTARLYKESARIMGRSASKSSFSAALQPLMESQAAGNAPVLPR</sequence>
<dbReference type="EMBL" id="MU004470">
    <property type="protein sequence ID" value="KAF2650005.1"/>
    <property type="molecule type" value="Genomic_DNA"/>
</dbReference>
<organism evidence="11 12">
    <name type="scientific">Lophiostoma macrostomum CBS 122681</name>
    <dbReference type="NCBI Taxonomy" id="1314788"/>
    <lineage>
        <taxon>Eukaryota</taxon>
        <taxon>Fungi</taxon>
        <taxon>Dikarya</taxon>
        <taxon>Ascomycota</taxon>
        <taxon>Pezizomycotina</taxon>
        <taxon>Dothideomycetes</taxon>
        <taxon>Pleosporomycetidae</taxon>
        <taxon>Pleosporales</taxon>
        <taxon>Lophiostomataceae</taxon>
        <taxon>Lophiostoma</taxon>
    </lineage>
</organism>
<dbReference type="InterPro" id="IPR036236">
    <property type="entry name" value="Znf_C2H2_sf"/>
</dbReference>
<evidence type="ECO:0000256" key="7">
    <source>
        <dbReference type="PROSITE-ProRule" id="PRU00042"/>
    </source>
</evidence>
<dbReference type="PROSITE" id="PS00463">
    <property type="entry name" value="ZN2_CY6_FUNGAL_1"/>
    <property type="match status" value="1"/>
</dbReference>
<dbReference type="Pfam" id="PF04082">
    <property type="entry name" value="Fungal_trans"/>
    <property type="match status" value="1"/>
</dbReference>
<dbReference type="SMART" id="SM00355">
    <property type="entry name" value="ZnF_C2H2"/>
    <property type="match status" value="2"/>
</dbReference>
<feature type="region of interest" description="Disordered" evidence="8">
    <location>
        <begin position="119"/>
        <end position="152"/>
    </location>
</feature>
<evidence type="ECO:0000256" key="5">
    <source>
        <dbReference type="ARBA" id="ARBA00022833"/>
    </source>
</evidence>
<evidence type="ECO:0000259" key="9">
    <source>
        <dbReference type="PROSITE" id="PS50048"/>
    </source>
</evidence>
<reference evidence="11" key="1">
    <citation type="journal article" date="2020" name="Stud. Mycol.">
        <title>101 Dothideomycetes genomes: a test case for predicting lifestyles and emergence of pathogens.</title>
        <authorList>
            <person name="Haridas S."/>
            <person name="Albert R."/>
            <person name="Binder M."/>
            <person name="Bloem J."/>
            <person name="Labutti K."/>
            <person name="Salamov A."/>
            <person name="Andreopoulos B."/>
            <person name="Baker S."/>
            <person name="Barry K."/>
            <person name="Bills G."/>
            <person name="Bluhm B."/>
            <person name="Cannon C."/>
            <person name="Castanera R."/>
            <person name="Culley D."/>
            <person name="Daum C."/>
            <person name="Ezra D."/>
            <person name="Gonzalez J."/>
            <person name="Henrissat B."/>
            <person name="Kuo A."/>
            <person name="Liang C."/>
            <person name="Lipzen A."/>
            <person name="Lutzoni F."/>
            <person name="Magnuson J."/>
            <person name="Mondo S."/>
            <person name="Nolan M."/>
            <person name="Ohm R."/>
            <person name="Pangilinan J."/>
            <person name="Park H.-J."/>
            <person name="Ramirez L."/>
            <person name="Alfaro M."/>
            <person name="Sun H."/>
            <person name="Tritt A."/>
            <person name="Yoshinaga Y."/>
            <person name="Zwiers L.-H."/>
            <person name="Turgeon B."/>
            <person name="Goodwin S."/>
            <person name="Spatafora J."/>
            <person name="Crous P."/>
            <person name="Grigoriev I."/>
        </authorList>
    </citation>
    <scope>NUCLEOTIDE SEQUENCE</scope>
    <source>
        <strain evidence="11">CBS 122681</strain>
    </source>
</reference>
<dbReference type="GO" id="GO:0005634">
    <property type="term" value="C:nucleus"/>
    <property type="evidence" value="ECO:0007669"/>
    <property type="project" value="UniProtKB-SubCell"/>
</dbReference>
<evidence type="ECO:0000259" key="10">
    <source>
        <dbReference type="PROSITE" id="PS50157"/>
    </source>
</evidence>
<dbReference type="GO" id="GO:0008270">
    <property type="term" value="F:zinc ion binding"/>
    <property type="evidence" value="ECO:0007669"/>
    <property type="project" value="UniProtKB-KW"/>
</dbReference>
<dbReference type="PROSITE" id="PS00028">
    <property type="entry name" value="ZINC_FINGER_C2H2_1"/>
    <property type="match status" value="1"/>
</dbReference>
<proteinExistence type="predicted"/>
<evidence type="ECO:0000256" key="6">
    <source>
        <dbReference type="ARBA" id="ARBA00023242"/>
    </source>
</evidence>
<comment type="subcellular location">
    <subcellularLocation>
        <location evidence="1">Nucleus</location>
    </subcellularLocation>
</comment>
<dbReference type="PANTHER" id="PTHR40626:SF11">
    <property type="entry name" value="ZINC FINGER PROTEIN YPR022C"/>
    <property type="match status" value="1"/>
</dbReference>
<feature type="domain" description="C2H2-type" evidence="10">
    <location>
        <begin position="16"/>
        <end position="43"/>
    </location>
</feature>
<evidence type="ECO:0000313" key="12">
    <source>
        <dbReference type="Proteomes" id="UP000799324"/>
    </source>
</evidence>
<feature type="domain" description="Zn(2)-C6 fungal-type" evidence="9">
    <location>
        <begin position="85"/>
        <end position="116"/>
    </location>
</feature>
<evidence type="ECO:0000313" key="11">
    <source>
        <dbReference type="EMBL" id="KAF2650005.1"/>
    </source>
</evidence>
<dbReference type="Gene3D" id="4.10.240.10">
    <property type="entry name" value="Zn(2)-C6 fungal-type DNA-binding domain"/>
    <property type="match status" value="1"/>
</dbReference>
<dbReference type="InterPro" id="IPR001138">
    <property type="entry name" value="Zn2Cys6_DnaBD"/>
</dbReference>
<keyword evidence="3" id="KW-0677">Repeat</keyword>
<dbReference type="Proteomes" id="UP000799324">
    <property type="component" value="Unassembled WGS sequence"/>
</dbReference>
<keyword evidence="4 7" id="KW-0863">Zinc-finger</keyword>
<dbReference type="Gene3D" id="3.30.160.60">
    <property type="entry name" value="Classic Zinc Finger"/>
    <property type="match status" value="2"/>
</dbReference>
<evidence type="ECO:0000256" key="2">
    <source>
        <dbReference type="ARBA" id="ARBA00022723"/>
    </source>
</evidence>
<dbReference type="PROSITE" id="PS50048">
    <property type="entry name" value="ZN2_CY6_FUNGAL_2"/>
    <property type="match status" value="1"/>
</dbReference>
<dbReference type="Pfam" id="PF00096">
    <property type="entry name" value="zf-C2H2"/>
    <property type="match status" value="2"/>
</dbReference>
<dbReference type="GO" id="GO:0000785">
    <property type="term" value="C:chromatin"/>
    <property type="evidence" value="ECO:0007669"/>
    <property type="project" value="TreeGrafter"/>
</dbReference>
<dbReference type="GO" id="GO:0000978">
    <property type="term" value="F:RNA polymerase II cis-regulatory region sequence-specific DNA binding"/>
    <property type="evidence" value="ECO:0007669"/>
    <property type="project" value="InterPro"/>
</dbReference>
<keyword evidence="6" id="KW-0539">Nucleus</keyword>
<evidence type="ECO:0000256" key="8">
    <source>
        <dbReference type="SAM" id="MobiDB-lite"/>
    </source>
</evidence>
<feature type="domain" description="C2H2-type" evidence="10">
    <location>
        <begin position="44"/>
        <end position="66"/>
    </location>
</feature>
<dbReference type="CDD" id="cd00067">
    <property type="entry name" value="GAL4"/>
    <property type="match status" value="1"/>
</dbReference>
<dbReference type="InterPro" id="IPR013087">
    <property type="entry name" value="Znf_C2H2_type"/>
</dbReference>
<evidence type="ECO:0000256" key="4">
    <source>
        <dbReference type="ARBA" id="ARBA00022771"/>
    </source>
</evidence>
<keyword evidence="2" id="KW-0479">Metal-binding</keyword>
<dbReference type="PANTHER" id="PTHR40626">
    <property type="entry name" value="MIP31509P"/>
    <property type="match status" value="1"/>
</dbReference>
<dbReference type="Pfam" id="PF00172">
    <property type="entry name" value="Zn_clus"/>
    <property type="match status" value="1"/>
</dbReference>
<dbReference type="GO" id="GO:0006351">
    <property type="term" value="P:DNA-templated transcription"/>
    <property type="evidence" value="ECO:0007669"/>
    <property type="project" value="InterPro"/>
</dbReference>
<dbReference type="InterPro" id="IPR007219">
    <property type="entry name" value="XnlR_reg_dom"/>
</dbReference>
<dbReference type="PROSITE" id="PS50157">
    <property type="entry name" value="ZINC_FINGER_C2H2_2"/>
    <property type="match status" value="2"/>
</dbReference>
<dbReference type="SUPFAM" id="SSF57667">
    <property type="entry name" value="beta-beta-alpha zinc fingers"/>
    <property type="match status" value="1"/>
</dbReference>
<dbReference type="GO" id="GO:0000981">
    <property type="term" value="F:DNA-binding transcription factor activity, RNA polymerase II-specific"/>
    <property type="evidence" value="ECO:0007669"/>
    <property type="project" value="InterPro"/>
</dbReference>